<keyword evidence="3" id="KW-1185">Reference proteome</keyword>
<protein>
    <submittedName>
        <fullName evidence="2">DEAD/DEAH box helicase family protein</fullName>
    </submittedName>
</protein>
<keyword evidence="2" id="KW-0547">Nucleotide-binding</keyword>
<keyword evidence="2" id="KW-0347">Helicase</keyword>
<dbReference type="InterPro" id="IPR027417">
    <property type="entry name" value="P-loop_NTPase"/>
</dbReference>
<dbReference type="Pfam" id="PF04851">
    <property type="entry name" value="ResIII"/>
    <property type="match status" value="1"/>
</dbReference>
<reference evidence="2 3" key="1">
    <citation type="submission" date="2023-12" db="EMBL/GenBank/DDBJ databases">
        <title>Genome comparison identifies genes involved in endophytic behavior of Lysinibacillus irui and provides insights into its role as a plant-growth promoting bacterium.</title>
        <authorList>
            <person name="Hilario S."/>
            <person name="Matos I."/>
            <person name="Goncalves M.F.M."/>
            <person name="Pardo C.A."/>
            <person name="Santos M.J."/>
        </authorList>
    </citation>
    <scope>NUCLEOTIDE SEQUENCE [LARGE SCALE GENOMIC DNA]</scope>
    <source>
        <strain evidence="2 3">B3</strain>
    </source>
</reference>
<keyword evidence="2" id="KW-0378">Hydrolase</keyword>
<accession>A0ABU5NIW4</accession>
<sequence length="76" mass="8814">MNVTECIQQDYKEWQRGDVIAISAGTGKGKSHFIKNTLYDYAKSKEKRILFFLHRTNTIEQFEAEITAEGKDDELN</sequence>
<dbReference type="Proteomes" id="UP001289615">
    <property type="component" value="Unassembled WGS sequence"/>
</dbReference>
<evidence type="ECO:0000259" key="1">
    <source>
        <dbReference type="Pfam" id="PF04851"/>
    </source>
</evidence>
<evidence type="ECO:0000313" key="2">
    <source>
        <dbReference type="EMBL" id="MEA0975969.1"/>
    </source>
</evidence>
<gene>
    <name evidence="2" type="ORF">U6C28_06615</name>
</gene>
<dbReference type="InterPro" id="IPR006935">
    <property type="entry name" value="Helicase/UvrB_N"/>
</dbReference>
<organism evidence="2 3">
    <name type="scientific">Lysinibacillus irui</name>
    <dbReference type="NCBI Taxonomy" id="2998077"/>
    <lineage>
        <taxon>Bacteria</taxon>
        <taxon>Bacillati</taxon>
        <taxon>Bacillota</taxon>
        <taxon>Bacilli</taxon>
        <taxon>Bacillales</taxon>
        <taxon>Bacillaceae</taxon>
        <taxon>Lysinibacillus</taxon>
    </lineage>
</organism>
<keyword evidence="2" id="KW-0067">ATP-binding</keyword>
<dbReference type="EMBL" id="JAXUIA010000003">
    <property type="protein sequence ID" value="MEA0975969.1"/>
    <property type="molecule type" value="Genomic_DNA"/>
</dbReference>
<evidence type="ECO:0000313" key="3">
    <source>
        <dbReference type="Proteomes" id="UP001289615"/>
    </source>
</evidence>
<comment type="caution">
    <text evidence="2">The sequence shown here is derived from an EMBL/GenBank/DDBJ whole genome shotgun (WGS) entry which is preliminary data.</text>
</comment>
<name>A0ABU5NIW4_9BACI</name>
<dbReference type="Gene3D" id="3.40.50.300">
    <property type="entry name" value="P-loop containing nucleotide triphosphate hydrolases"/>
    <property type="match status" value="1"/>
</dbReference>
<feature type="domain" description="Helicase/UvrB N-terminal" evidence="1">
    <location>
        <begin position="15"/>
        <end position="72"/>
    </location>
</feature>
<proteinExistence type="predicted"/>
<dbReference type="RefSeq" id="WP_322611099.1">
    <property type="nucleotide sequence ID" value="NZ_JAXLNX010000006.1"/>
</dbReference>
<dbReference type="GO" id="GO:0004386">
    <property type="term" value="F:helicase activity"/>
    <property type="evidence" value="ECO:0007669"/>
    <property type="project" value="UniProtKB-KW"/>
</dbReference>